<dbReference type="EMBL" id="GL433835">
    <property type="protein sequence ID" value="EFN60039.1"/>
    <property type="molecule type" value="Genomic_DNA"/>
</dbReference>
<organism evidence="4">
    <name type="scientific">Chlorella variabilis</name>
    <name type="common">Green alga</name>
    <dbReference type="NCBI Taxonomy" id="554065"/>
    <lineage>
        <taxon>Eukaryota</taxon>
        <taxon>Viridiplantae</taxon>
        <taxon>Chlorophyta</taxon>
        <taxon>core chlorophytes</taxon>
        <taxon>Trebouxiophyceae</taxon>
        <taxon>Chlorellales</taxon>
        <taxon>Chlorellaceae</taxon>
        <taxon>Chlorella clade</taxon>
        <taxon>Chlorella</taxon>
    </lineage>
</organism>
<dbReference type="RefSeq" id="XP_005852141.1">
    <property type="nucleotide sequence ID" value="XM_005852079.1"/>
</dbReference>
<gene>
    <name evidence="3" type="ORF">CHLNCDRAFT_49508</name>
</gene>
<dbReference type="KEGG" id="cvr:CHLNCDRAFT_49508"/>
<feature type="region of interest" description="Disordered" evidence="1">
    <location>
        <begin position="331"/>
        <end position="360"/>
    </location>
</feature>
<dbReference type="Proteomes" id="UP000008141">
    <property type="component" value="Unassembled WGS sequence"/>
</dbReference>
<reference evidence="3 4" key="1">
    <citation type="journal article" date="2010" name="Plant Cell">
        <title>The Chlorella variabilis NC64A genome reveals adaptation to photosymbiosis, coevolution with viruses, and cryptic sex.</title>
        <authorList>
            <person name="Blanc G."/>
            <person name="Duncan G."/>
            <person name="Agarkova I."/>
            <person name="Borodovsky M."/>
            <person name="Gurnon J."/>
            <person name="Kuo A."/>
            <person name="Lindquist E."/>
            <person name="Lucas S."/>
            <person name="Pangilinan J."/>
            <person name="Polle J."/>
            <person name="Salamov A."/>
            <person name="Terry A."/>
            <person name="Yamada T."/>
            <person name="Dunigan D.D."/>
            <person name="Grigoriev I.V."/>
            <person name="Claverie J.M."/>
            <person name="Van Etten J.L."/>
        </authorList>
    </citation>
    <scope>NUCLEOTIDE SEQUENCE [LARGE SCALE GENOMIC DNA]</scope>
    <source>
        <strain evidence="3 4">NC64A</strain>
    </source>
</reference>
<evidence type="ECO:0000313" key="4">
    <source>
        <dbReference type="Proteomes" id="UP000008141"/>
    </source>
</evidence>
<name>E1Z2Q4_CHLVA</name>
<evidence type="ECO:0000256" key="2">
    <source>
        <dbReference type="SAM" id="SignalP"/>
    </source>
</evidence>
<feature type="region of interest" description="Disordered" evidence="1">
    <location>
        <begin position="296"/>
        <end position="319"/>
    </location>
</feature>
<proteinExistence type="predicted"/>
<dbReference type="InParanoid" id="E1Z2Q4"/>
<dbReference type="GeneID" id="17359443"/>
<feature type="chain" id="PRO_5003155892" evidence="2">
    <location>
        <begin position="20"/>
        <end position="423"/>
    </location>
</feature>
<accession>E1Z2Q4</accession>
<protein>
    <submittedName>
        <fullName evidence="3">Uncharacterized protein</fullName>
    </submittedName>
</protein>
<keyword evidence="4" id="KW-1185">Reference proteome</keyword>
<feature type="signal peptide" evidence="2">
    <location>
        <begin position="1"/>
        <end position="19"/>
    </location>
</feature>
<evidence type="ECO:0000313" key="3">
    <source>
        <dbReference type="EMBL" id="EFN60039.1"/>
    </source>
</evidence>
<dbReference type="AlphaFoldDB" id="E1Z2Q4"/>
<sequence>MARGTVLVALVLLLGTAAAQEIAGTAAAPTEPILVVPPAAELVGRKLQQVSPVSPTTVAILGAPLVEQLLTGAGQGRKLQQAGPLAYQRGCCPPAAARSQLAAHWAQRCLAGVLHLAEPLAPTAAAILGAPLAEQLLTGPAGQGRKLQQAGLAALLPVPVAESLVESARLAEQIGTNTRPTGRKLQQAETEREGLLIFAPVPVPELPMTVPEQPLTGRRLSQIVDTSALIPLLLTPLAESLASTVRGGRRLQQEPEMADQENIVGPVGTTPAVEAEGEGEGGGRRLQQAGLAGLETSTPSLVTPPLAESLATPAGQGRRLQQAVAYEPTAAPPGLVPATQSLTAPAGLGRPLQQTTGLEPVSLLSPAAERLREELTGTETGTLGTATGPTGRKLQQAGAETEGLLVTVFVPVPLPERPLMGAP</sequence>
<evidence type="ECO:0000256" key="1">
    <source>
        <dbReference type="SAM" id="MobiDB-lite"/>
    </source>
</evidence>
<keyword evidence="2" id="KW-0732">Signal</keyword>